<proteinExistence type="predicted"/>
<dbReference type="Gene3D" id="3.30.420.10">
    <property type="entry name" value="Ribonuclease H-like superfamily/Ribonuclease H"/>
    <property type="match status" value="1"/>
</dbReference>
<protein>
    <recommendedName>
        <fullName evidence="2">Integrase catalytic domain-containing protein</fullName>
    </recommendedName>
</protein>
<evidence type="ECO:0000313" key="4">
    <source>
        <dbReference type="Proteomes" id="UP001146120"/>
    </source>
</evidence>
<dbReference type="InterPro" id="IPR036397">
    <property type="entry name" value="RNaseH_sf"/>
</dbReference>
<dbReference type="InterPro" id="IPR001584">
    <property type="entry name" value="Integrase_cat-core"/>
</dbReference>
<gene>
    <name evidence="3" type="ORF">N0F65_011742</name>
</gene>
<evidence type="ECO:0000313" key="3">
    <source>
        <dbReference type="EMBL" id="DAZ93201.1"/>
    </source>
</evidence>
<dbReference type="Proteomes" id="UP001146120">
    <property type="component" value="Unassembled WGS sequence"/>
</dbReference>
<dbReference type="InterPro" id="IPR012337">
    <property type="entry name" value="RNaseH-like_sf"/>
</dbReference>
<comment type="caution">
    <text evidence="3">The sequence shown here is derived from an EMBL/GenBank/DDBJ whole genome shotgun (WGS) entry which is preliminary data.</text>
</comment>
<reference evidence="3" key="2">
    <citation type="journal article" date="2023" name="Microbiol Resour">
        <title>Decontamination and Annotation of the Draft Genome Sequence of the Oomycete Lagenidium giganteum ARSEF 373.</title>
        <authorList>
            <person name="Morgan W.R."/>
            <person name="Tartar A."/>
        </authorList>
    </citation>
    <scope>NUCLEOTIDE SEQUENCE</scope>
    <source>
        <strain evidence="3">ARSEF 373</strain>
    </source>
</reference>
<evidence type="ECO:0000259" key="2">
    <source>
        <dbReference type="PROSITE" id="PS50994"/>
    </source>
</evidence>
<reference evidence="3" key="1">
    <citation type="submission" date="2022-11" db="EMBL/GenBank/DDBJ databases">
        <authorList>
            <person name="Morgan W.R."/>
            <person name="Tartar A."/>
        </authorList>
    </citation>
    <scope>NUCLEOTIDE SEQUENCE</scope>
    <source>
        <strain evidence="3">ARSEF 373</strain>
    </source>
</reference>
<sequence>MSTAAHPQTDGQTERVNRVIEDILRSFATSFDDWSDILPVAEFAINNAGHASTGASPFFANYARHPRMPIPLIGRSARLNASSFPQSATAVTQDETGAPVGASSGFDATTPLDNGLPQEKAAVQEFVDRRHGILRYVRDCVAEAVDTQKQHADAHENGNHQEFNVGDLVLLSTRRRLKL</sequence>
<name>A0AAV2YI07_9STRA</name>
<feature type="region of interest" description="Disordered" evidence="1">
    <location>
        <begin position="89"/>
        <end position="115"/>
    </location>
</feature>
<dbReference type="SUPFAM" id="SSF53098">
    <property type="entry name" value="Ribonuclease H-like"/>
    <property type="match status" value="1"/>
</dbReference>
<dbReference type="GO" id="GO:0003676">
    <property type="term" value="F:nucleic acid binding"/>
    <property type="evidence" value="ECO:0007669"/>
    <property type="project" value="InterPro"/>
</dbReference>
<dbReference type="EMBL" id="DAKRPA010000336">
    <property type="protein sequence ID" value="DAZ93201.1"/>
    <property type="molecule type" value="Genomic_DNA"/>
</dbReference>
<dbReference type="PANTHER" id="PTHR37984:SF5">
    <property type="entry name" value="PROTEIN NYNRIN-LIKE"/>
    <property type="match status" value="1"/>
</dbReference>
<feature type="domain" description="Integrase catalytic" evidence="2">
    <location>
        <begin position="1"/>
        <end position="65"/>
    </location>
</feature>
<evidence type="ECO:0000256" key="1">
    <source>
        <dbReference type="SAM" id="MobiDB-lite"/>
    </source>
</evidence>
<keyword evidence="4" id="KW-1185">Reference proteome</keyword>
<dbReference type="PROSITE" id="PS50994">
    <property type="entry name" value="INTEGRASE"/>
    <property type="match status" value="1"/>
</dbReference>
<dbReference type="InterPro" id="IPR050951">
    <property type="entry name" value="Retrovirus_Pol_polyprotein"/>
</dbReference>
<organism evidence="3 4">
    <name type="scientific">Lagenidium giganteum</name>
    <dbReference type="NCBI Taxonomy" id="4803"/>
    <lineage>
        <taxon>Eukaryota</taxon>
        <taxon>Sar</taxon>
        <taxon>Stramenopiles</taxon>
        <taxon>Oomycota</taxon>
        <taxon>Peronosporomycetes</taxon>
        <taxon>Pythiales</taxon>
        <taxon>Pythiaceae</taxon>
    </lineage>
</organism>
<dbReference type="PANTHER" id="PTHR37984">
    <property type="entry name" value="PROTEIN CBG26694"/>
    <property type="match status" value="1"/>
</dbReference>
<dbReference type="AlphaFoldDB" id="A0AAV2YI07"/>
<dbReference type="GO" id="GO:0015074">
    <property type="term" value="P:DNA integration"/>
    <property type="evidence" value="ECO:0007669"/>
    <property type="project" value="InterPro"/>
</dbReference>
<accession>A0AAV2YI07</accession>